<gene>
    <name evidence="1" type="ORF">OLC1_LOCUS1538</name>
</gene>
<dbReference type="Proteomes" id="UP001161247">
    <property type="component" value="Chromosome 1"/>
</dbReference>
<dbReference type="EMBL" id="OX459118">
    <property type="protein sequence ID" value="CAI9089131.1"/>
    <property type="molecule type" value="Genomic_DNA"/>
</dbReference>
<evidence type="ECO:0000313" key="2">
    <source>
        <dbReference type="Proteomes" id="UP001161247"/>
    </source>
</evidence>
<name>A0AAV1C0T8_OLDCO</name>
<keyword evidence="2" id="KW-1185">Reference proteome</keyword>
<sequence length="123" mass="13797">MVSDHSPVQWATTKRKNQNWVTKLQDDGGIWHSQSSDLSQMMISHFKQILTLPDNYPPQIDDLRDADSICEKVSLQLTSAPERDLNAHYTAEEIEKALFEMAPWKAPGLDGVPAGFLGNCSEI</sequence>
<accession>A0AAV1C0T8</accession>
<dbReference type="AlphaFoldDB" id="A0AAV1C0T8"/>
<protein>
    <submittedName>
        <fullName evidence="1">OLC1v1023640C1</fullName>
    </submittedName>
</protein>
<reference evidence="1" key="1">
    <citation type="submission" date="2023-03" db="EMBL/GenBank/DDBJ databases">
        <authorList>
            <person name="Julca I."/>
        </authorList>
    </citation>
    <scope>NUCLEOTIDE SEQUENCE</scope>
</reference>
<proteinExistence type="predicted"/>
<evidence type="ECO:0000313" key="1">
    <source>
        <dbReference type="EMBL" id="CAI9089131.1"/>
    </source>
</evidence>
<organism evidence="1 2">
    <name type="scientific">Oldenlandia corymbosa var. corymbosa</name>
    <dbReference type="NCBI Taxonomy" id="529605"/>
    <lineage>
        <taxon>Eukaryota</taxon>
        <taxon>Viridiplantae</taxon>
        <taxon>Streptophyta</taxon>
        <taxon>Embryophyta</taxon>
        <taxon>Tracheophyta</taxon>
        <taxon>Spermatophyta</taxon>
        <taxon>Magnoliopsida</taxon>
        <taxon>eudicotyledons</taxon>
        <taxon>Gunneridae</taxon>
        <taxon>Pentapetalae</taxon>
        <taxon>asterids</taxon>
        <taxon>lamiids</taxon>
        <taxon>Gentianales</taxon>
        <taxon>Rubiaceae</taxon>
        <taxon>Rubioideae</taxon>
        <taxon>Spermacoceae</taxon>
        <taxon>Hedyotis-Oldenlandia complex</taxon>
        <taxon>Oldenlandia</taxon>
    </lineage>
</organism>